<keyword evidence="2" id="KW-1185">Reference proteome</keyword>
<gene>
    <name evidence="1" type="primary">ABSGL_08794.1 scaffold 10439</name>
</gene>
<dbReference type="AlphaFoldDB" id="A0A168PU29"/>
<evidence type="ECO:0000313" key="1">
    <source>
        <dbReference type="EMBL" id="SAM02977.1"/>
    </source>
</evidence>
<dbReference type="Proteomes" id="UP000078561">
    <property type="component" value="Unassembled WGS sequence"/>
</dbReference>
<dbReference type="OrthoDB" id="2289697at2759"/>
<dbReference type="STRING" id="4829.A0A168PU29"/>
<name>A0A168PU29_ABSGL</name>
<organism evidence="1">
    <name type="scientific">Absidia glauca</name>
    <name type="common">Pin mould</name>
    <dbReference type="NCBI Taxonomy" id="4829"/>
    <lineage>
        <taxon>Eukaryota</taxon>
        <taxon>Fungi</taxon>
        <taxon>Fungi incertae sedis</taxon>
        <taxon>Mucoromycota</taxon>
        <taxon>Mucoromycotina</taxon>
        <taxon>Mucoromycetes</taxon>
        <taxon>Mucorales</taxon>
        <taxon>Cunninghamellaceae</taxon>
        <taxon>Absidia</taxon>
    </lineage>
</organism>
<protein>
    <submittedName>
        <fullName evidence="1">Uncharacterized protein</fullName>
    </submittedName>
</protein>
<dbReference type="InParanoid" id="A0A168PU29"/>
<proteinExistence type="predicted"/>
<reference evidence="1" key="1">
    <citation type="submission" date="2016-04" db="EMBL/GenBank/DDBJ databases">
        <authorList>
            <person name="Evans L.H."/>
            <person name="Alamgir A."/>
            <person name="Owens N."/>
            <person name="Weber N.D."/>
            <person name="Virtaneva K."/>
            <person name="Barbian K."/>
            <person name="Babar A."/>
            <person name="Rosenke K."/>
        </authorList>
    </citation>
    <scope>NUCLEOTIDE SEQUENCE [LARGE SCALE GENOMIC DNA]</scope>
    <source>
        <strain evidence="1">CBS 101.48</strain>
    </source>
</reference>
<accession>A0A168PU29</accession>
<dbReference type="OMA" id="HATHQIT"/>
<dbReference type="EMBL" id="LT554026">
    <property type="protein sequence ID" value="SAM02977.1"/>
    <property type="molecule type" value="Genomic_DNA"/>
</dbReference>
<sequence>MHINKLRVIITVLQYQPVNASASAEVAVFMMNVTHDFQPQPETTDDWDVDFGVAMETDEPEEDLNQTDDEMEQPREATVLSYFVERMNTLDESEDAHDLARTDIDEVMELDEWSDEASTYPFKNIQSMILHALVNGDHDMISGRMLQKIMYAFEAISEVKNKCDMSGSPFALPKLDAILNHRKRKANKIPEFSTSKFVVAKSHKEHGVRQHDVYVNRPSAFIRQFVANPTKSTIISPLPDRTPGQLVSLQQGEKWRTHRLYQPPMVTYGLKDYWLGDLVSTSEGTGWMVIGAFFTTCGHAMAEGYFYDIEGHVFVFEQEKSQVRMETVSGHATHQITPTSTCFVTGRNPLTSSHESVLFQTPASNSDFKVPRNNDQGNPAGYYPVKITPIFFFTDDTSVNISRQHKLIDSWSMFFAGMPSSERTKTEPRPKTSASLRQCLDQTDYVQWIWCQFWWMIC</sequence>
<evidence type="ECO:0000313" key="2">
    <source>
        <dbReference type="Proteomes" id="UP000078561"/>
    </source>
</evidence>